<comment type="caution">
    <text evidence="1">The sequence shown here is derived from an EMBL/GenBank/DDBJ whole genome shotgun (WGS) entry which is preliminary data.</text>
</comment>
<name>A0AAD6YGM3_9AGAR</name>
<organism evidence="1 2">
    <name type="scientific">Mycena pura</name>
    <dbReference type="NCBI Taxonomy" id="153505"/>
    <lineage>
        <taxon>Eukaryota</taxon>
        <taxon>Fungi</taxon>
        <taxon>Dikarya</taxon>
        <taxon>Basidiomycota</taxon>
        <taxon>Agaricomycotina</taxon>
        <taxon>Agaricomycetes</taxon>
        <taxon>Agaricomycetidae</taxon>
        <taxon>Agaricales</taxon>
        <taxon>Marasmiineae</taxon>
        <taxon>Mycenaceae</taxon>
        <taxon>Mycena</taxon>
    </lineage>
</organism>
<dbReference type="InterPro" id="IPR032675">
    <property type="entry name" value="LRR_dom_sf"/>
</dbReference>
<gene>
    <name evidence="1" type="ORF">GGX14DRAFT_607191</name>
</gene>
<dbReference type="AlphaFoldDB" id="A0AAD6YGM3"/>
<accession>A0AAD6YGM3</accession>
<protein>
    <recommendedName>
        <fullName evidence="3">F-box domain-containing protein</fullName>
    </recommendedName>
</protein>
<evidence type="ECO:0008006" key="3">
    <source>
        <dbReference type="Google" id="ProtNLM"/>
    </source>
</evidence>
<dbReference type="Gene3D" id="3.80.10.10">
    <property type="entry name" value="Ribonuclease Inhibitor"/>
    <property type="match status" value="1"/>
</dbReference>
<proteinExistence type="predicted"/>
<evidence type="ECO:0000313" key="1">
    <source>
        <dbReference type="EMBL" id="KAJ7216029.1"/>
    </source>
</evidence>
<keyword evidence="2" id="KW-1185">Reference proteome</keyword>
<dbReference type="EMBL" id="JARJCW010000016">
    <property type="protein sequence ID" value="KAJ7216029.1"/>
    <property type="molecule type" value="Genomic_DNA"/>
</dbReference>
<reference evidence="1" key="1">
    <citation type="submission" date="2023-03" db="EMBL/GenBank/DDBJ databases">
        <title>Massive genome expansion in bonnet fungi (Mycena s.s.) driven by repeated elements and novel gene families across ecological guilds.</title>
        <authorList>
            <consortium name="Lawrence Berkeley National Laboratory"/>
            <person name="Harder C.B."/>
            <person name="Miyauchi S."/>
            <person name="Viragh M."/>
            <person name="Kuo A."/>
            <person name="Thoen E."/>
            <person name="Andreopoulos B."/>
            <person name="Lu D."/>
            <person name="Skrede I."/>
            <person name="Drula E."/>
            <person name="Henrissat B."/>
            <person name="Morin E."/>
            <person name="Kohler A."/>
            <person name="Barry K."/>
            <person name="LaButti K."/>
            <person name="Morin E."/>
            <person name="Salamov A."/>
            <person name="Lipzen A."/>
            <person name="Mereny Z."/>
            <person name="Hegedus B."/>
            <person name="Baldrian P."/>
            <person name="Stursova M."/>
            <person name="Weitz H."/>
            <person name="Taylor A."/>
            <person name="Grigoriev I.V."/>
            <person name="Nagy L.G."/>
            <person name="Martin F."/>
            <person name="Kauserud H."/>
        </authorList>
    </citation>
    <scope>NUCLEOTIDE SEQUENCE</scope>
    <source>
        <strain evidence="1">9144</strain>
    </source>
</reference>
<dbReference type="SUPFAM" id="SSF52047">
    <property type="entry name" value="RNI-like"/>
    <property type="match status" value="1"/>
</dbReference>
<dbReference type="Proteomes" id="UP001219525">
    <property type="component" value="Unassembled WGS sequence"/>
</dbReference>
<sequence>MHTALGIIELLQRIFLYSLPPDKNAKPSLRRAPLNLTHVSAKWRVVALATPELWRNLCLEFPAFSGYAAVLIDEWLARGRDRPLGLALRCTDNSVTDHLFPASTLPSDIPLVLARYLPSCSKLELDMRAHDLSLCYRAIMGRLPNLETIKIKCNETHQGDIPVIPISLAAATALRTVIIPDMPYAAAADALDFVPPSTVTLELGVIEPETTFAQLKPVFERCLRLLHLTFNNNFGGSDLGDITSSQLQSLAIHGQAGVELLEQFTLPGLKNLSVIVWYNRYVPCFTSFVTRSTLGFNLRRLSLYTESFSDSSQALTNILTAVPGLACFWFFAWGPSADLSREWYAVLARPELVPSLRNLRITEDALEMPTALFHRVLEAHPGLQVAELHVEMRSAYRQRPEDTLPLEIAAKRFDYLAKGGMHVRLRSAVGIQSWPNDVEWDTEGIFYDA</sequence>
<evidence type="ECO:0000313" key="2">
    <source>
        <dbReference type="Proteomes" id="UP001219525"/>
    </source>
</evidence>